<evidence type="ECO:0000313" key="3">
    <source>
        <dbReference type="Proteomes" id="UP000258905"/>
    </source>
</evidence>
<reference evidence="2 4" key="2">
    <citation type="submission" date="2019-08" db="EMBL/GenBank/DDBJ databases">
        <title>Phenotypic and genetic characterization of extended-spectrum b-lactamase-producing hypermucoviscous Klebsiella pneumoniae from Chile.</title>
        <authorList>
            <person name="Morales-Leon F."/>
            <person name="Caro C."/>
            <person name="Opazo-Capurro A."/>
            <person name="Lincopan N."/>
            <person name="Dominguez-Yevenes M."/>
            <person name="Lima C."/>
            <person name="Bello-Toledo H."/>
            <person name="Gonzalez-Rocha G."/>
        </authorList>
    </citation>
    <scope>NUCLEOTIDE SEQUENCE [LARGE SCALE GENOMIC DNA]</scope>
    <source>
        <strain evidence="2 4">UCO-494</strain>
    </source>
</reference>
<comment type="caution">
    <text evidence="2">The sequence shown here is derived from an EMBL/GenBank/DDBJ whole genome shotgun (WGS) entry which is preliminary data.</text>
</comment>
<dbReference type="InterPro" id="IPR013320">
    <property type="entry name" value="ConA-like_dom_sf"/>
</dbReference>
<dbReference type="RefSeq" id="WP_004152700.1">
    <property type="nucleotide sequence ID" value="NZ_AP024753.1"/>
</dbReference>
<evidence type="ECO:0000313" key="1">
    <source>
        <dbReference type="EMBL" id="SVN67340.1"/>
    </source>
</evidence>
<dbReference type="Gene3D" id="2.60.120.200">
    <property type="match status" value="1"/>
</dbReference>
<accession>A0A3P2ENE2</accession>
<evidence type="ECO:0000313" key="2">
    <source>
        <dbReference type="EMBL" id="TYL71689.1"/>
    </source>
</evidence>
<dbReference type="Pfam" id="PF13385">
    <property type="entry name" value="Laminin_G_3"/>
    <property type="match status" value="1"/>
</dbReference>
<dbReference type="EMBL" id="UIUC01000060">
    <property type="protein sequence ID" value="SVN67340.1"/>
    <property type="molecule type" value="Genomic_DNA"/>
</dbReference>
<dbReference type="EMBL" id="VSSY01000058">
    <property type="protein sequence ID" value="TYL71689.1"/>
    <property type="molecule type" value="Genomic_DNA"/>
</dbReference>
<dbReference type="SUPFAM" id="SSF49899">
    <property type="entry name" value="Concanavalin A-like lectins/glucanases"/>
    <property type="match status" value="1"/>
</dbReference>
<protein>
    <submittedName>
        <fullName evidence="2">LamG domain-containing protein</fullName>
    </submittedName>
</protein>
<dbReference type="Proteomes" id="UP000322977">
    <property type="component" value="Unassembled WGS sequence"/>
</dbReference>
<proteinExistence type="predicted"/>
<gene>
    <name evidence="2" type="ORF">FXN67_28060</name>
    <name evidence="1" type="ORF">SAMEA3649591_05405</name>
</gene>
<organism evidence="2 4">
    <name type="scientific">Klebsiella pneumoniae</name>
    <dbReference type="NCBI Taxonomy" id="573"/>
    <lineage>
        <taxon>Bacteria</taxon>
        <taxon>Pseudomonadati</taxon>
        <taxon>Pseudomonadota</taxon>
        <taxon>Gammaproteobacteria</taxon>
        <taxon>Enterobacterales</taxon>
        <taxon>Enterobacteriaceae</taxon>
        <taxon>Klebsiella/Raoultella group</taxon>
        <taxon>Klebsiella</taxon>
        <taxon>Klebsiella pneumoniae complex</taxon>
    </lineage>
</organism>
<reference evidence="1 3" key="1">
    <citation type="submission" date="2018-08" db="EMBL/GenBank/DDBJ databases">
        <authorList>
            <consortium name="Pathogen Informatics"/>
        </authorList>
    </citation>
    <scope>NUCLEOTIDE SEQUENCE [LARGE SCALE GENOMIC DNA]</scope>
    <source>
        <strain evidence="1 3">EuSCAPE_GR003</strain>
    </source>
</reference>
<dbReference type="Proteomes" id="UP000258905">
    <property type="component" value="Unassembled WGS sequence"/>
</dbReference>
<accession>A0A0J2GFR0</accession>
<evidence type="ECO:0000313" key="4">
    <source>
        <dbReference type="Proteomes" id="UP000322977"/>
    </source>
</evidence>
<name>A0A0J2GFR0_KLEPN</name>
<dbReference type="KEGG" id="kpnu:LI86_15230"/>
<dbReference type="AlphaFoldDB" id="A0A0J2GFR0"/>
<sequence>MGNGTRILLNADGIITDWAKQHFEPVSSPLSAIANPKVAFDLLTPVDNSRHGFSVQQGVQKLKQYGLEFPGTAGSQTTFKEPGLTGLSFLTAFRLSAVDVFQYVLDCRDLTPGSGHGFAITFNPTGQRLELRVGWPDGSQGIYYQSGMSIIVNKWYVACGVISPNRNHKLTLSDGTAIAASPAGYLANVAGSPLMLGASAAGSSMLKGDIGFFGAWGNEFTAGDIATAIALGINIMTGRGQTV</sequence>